<sequence length="196" mass="22017">FYQHIKCPTRGENTLDHVYSYMKHGYRAIPLHHFRKSDYRSMLFIYADPDHSQNLLQPSLRILSVHCRALSNTPTGTYLNCGNTHSESTGLHTVLYGNCVYQQKRPGFSKPEALDDQPGPLTPQIPQCSLHVGTQSSLQLELRSFFAHFESPQRHLFAPALLPPPSGSITPSVTVKEQNARHVFLAVNPRKSAGPD</sequence>
<dbReference type="OrthoDB" id="8964826at2759"/>
<evidence type="ECO:0000313" key="2">
    <source>
        <dbReference type="Proteomes" id="UP000677803"/>
    </source>
</evidence>
<proteinExistence type="predicted"/>
<keyword evidence="2" id="KW-1185">Reference proteome</keyword>
<evidence type="ECO:0000313" key="1">
    <source>
        <dbReference type="EMBL" id="CAG5866919.1"/>
    </source>
</evidence>
<reference evidence="1" key="1">
    <citation type="submission" date="2021-05" db="EMBL/GenBank/DDBJ databases">
        <authorList>
            <person name="Tigano A."/>
        </authorList>
    </citation>
    <scope>NUCLEOTIDE SEQUENCE</scope>
</reference>
<gene>
    <name evidence="1" type="ORF">MMEN_LOCUS3610</name>
</gene>
<organism evidence="1 2">
    <name type="scientific">Menidia menidia</name>
    <name type="common">Atlantic silverside</name>
    <dbReference type="NCBI Taxonomy" id="238744"/>
    <lineage>
        <taxon>Eukaryota</taxon>
        <taxon>Metazoa</taxon>
        <taxon>Chordata</taxon>
        <taxon>Craniata</taxon>
        <taxon>Vertebrata</taxon>
        <taxon>Euteleostomi</taxon>
        <taxon>Actinopterygii</taxon>
        <taxon>Neopterygii</taxon>
        <taxon>Teleostei</taxon>
        <taxon>Neoteleostei</taxon>
        <taxon>Acanthomorphata</taxon>
        <taxon>Ovalentaria</taxon>
        <taxon>Atherinomorphae</taxon>
        <taxon>Atheriniformes</taxon>
        <taxon>Atherinopsidae</taxon>
        <taxon>Menidiinae</taxon>
        <taxon>Menidia</taxon>
    </lineage>
</organism>
<dbReference type="AlphaFoldDB" id="A0A8S4ADT3"/>
<name>A0A8S4ADT3_9TELE</name>
<feature type="non-terminal residue" evidence="1">
    <location>
        <position position="196"/>
    </location>
</feature>
<dbReference type="Proteomes" id="UP000677803">
    <property type="component" value="Unassembled WGS sequence"/>
</dbReference>
<protein>
    <submittedName>
        <fullName evidence="1">(Atlantic silverside) hypothetical protein</fullName>
    </submittedName>
</protein>
<comment type="caution">
    <text evidence="1">The sequence shown here is derived from an EMBL/GenBank/DDBJ whole genome shotgun (WGS) entry which is preliminary data.</text>
</comment>
<accession>A0A8S4ADT3</accession>
<dbReference type="EMBL" id="CAJRST010002224">
    <property type="protein sequence ID" value="CAG5866919.1"/>
    <property type="molecule type" value="Genomic_DNA"/>
</dbReference>